<feature type="region of interest" description="Disordered" evidence="1">
    <location>
        <begin position="59"/>
        <end position="82"/>
    </location>
</feature>
<name>W7TMM7_9STRA</name>
<proteinExistence type="predicted"/>
<keyword evidence="3" id="KW-1185">Reference proteome</keyword>
<evidence type="ECO:0000313" key="2">
    <source>
        <dbReference type="EMBL" id="EWM24763.1"/>
    </source>
</evidence>
<protein>
    <submittedName>
        <fullName evidence="2">Uncharacterized protein</fullName>
    </submittedName>
</protein>
<dbReference type="Proteomes" id="UP000019335">
    <property type="component" value="Chromosome 13"/>
</dbReference>
<organism evidence="2 3">
    <name type="scientific">Nannochloropsis gaditana</name>
    <dbReference type="NCBI Taxonomy" id="72520"/>
    <lineage>
        <taxon>Eukaryota</taxon>
        <taxon>Sar</taxon>
        <taxon>Stramenopiles</taxon>
        <taxon>Ochrophyta</taxon>
        <taxon>Eustigmatophyceae</taxon>
        <taxon>Eustigmatales</taxon>
        <taxon>Monodopsidaceae</taxon>
        <taxon>Nannochloropsis</taxon>
    </lineage>
</organism>
<dbReference type="EMBL" id="AZIL01001137">
    <property type="protein sequence ID" value="EWM24763.1"/>
    <property type="molecule type" value="Genomic_DNA"/>
</dbReference>
<sequence length="132" mass="15639">MESSWVLYLPPRAFGLWCCSYFARLHATYSLEQALSWCLILKLVREVVNRRDFLPFHLGQPPSSQTSRHDFEKRPGHDNLQDNVPMTLLDVRKRGDKSITMELQRARFFDLKMTANFRRCCLEYPYPIMPLN</sequence>
<evidence type="ECO:0000313" key="3">
    <source>
        <dbReference type="Proteomes" id="UP000019335"/>
    </source>
</evidence>
<feature type="compositionally biased region" description="Basic and acidic residues" evidence="1">
    <location>
        <begin position="67"/>
        <end position="80"/>
    </location>
</feature>
<accession>W7TMM7</accession>
<reference evidence="2 3" key="1">
    <citation type="journal article" date="2014" name="Mol. Plant">
        <title>Chromosome Scale Genome Assembly and Transcriptome Profiling of Nannochloropsis gaditana in Nitrogen Depletion.</title>
        <authorList>
            <person name="Corteggiani Carpinelli E."/>
            <person name="Telatin A."/>
            <person name="Vitulo N."/>
            <person name="Forcato C."/>
            <person name="D'Angelo M."/>
            <person name="Schiavon R."/>
            <person name="Vezzi A."/>
            <person name="Giacometti G.M."/>
            <person name="Morosinotto T."/>
            <person name="Valle G."/>
        </authorList>
    </citation>
    <scope>NUCLEOTIDE SEQUENCE [LARGE SCALE GENOMIC DNA]</scope>
    <source>
        <strain evidence="2 3">B-31</strain>
    </source>
</reference>
<dbReference type="AlphaFoldDB" id="W7TMM7"/>
<comment type="caution">
    <text evidence="2">The sequence shown here is derived from an EMBL/GenBank/DDBJ whole genome shotgun (WGS) entry which is preliminary data.</text>
</comment>
<evidence type="ECO:0000256" key="1">
    <source>
        <dbReference type="SAM" id="MobiDB-lite"/>
    </source>
</evidence>
<gene>
    <name evidence="2" type="ORF">Naga_100612g3</name>
</gene>